<name>A0A8H4X5D9_9HYPO</name>
<keyword evidence="3 6" id="KW-1133">Transmembrane helix</keyword>
<feature type="compositionally biased region" description="Polar residues" evidence="5">
    <location>
        <begin position="116"/>
        <end position="133"/>
    </location>
</feature>
<feature type="transmembrane region" description="Helical" evidence="6">
    <location>
        <begin position="166"/>
        <end position="190"/>
    </location>
</feature>
<evidence type="ECO:0000313" key="8">
    <source>
        <dbReference type="Proteomes" id="UP000622797"/>
    </source>
</evidence>
<dbReference type="GO" id="GO:0016020">
    <property type="term" value="C:membrane"/>
    <property type="evidence" value="ECO:0007669"/>
    <property type="project" value="UniProtKB-SubCell"/>
</dbReference>
<evidence type="ECO:0000256" key="5">
    <source>
        <dbReference type="SAM" id="MobiDB-lite"/>
    </source>
</evidence>
<evidence type="ECO:0000256" key="6">
    <source>
        <dbReference type="SAM" id="Phobius"/>
    </source>
</evidence>
<reference evidence="7" key="1">
    <citation type="journal article" date="2020" name="BMC Genomics">
        <title>Correction to: Identification and distribution of gene clusters required for synthesis of sphingolipid metabolism inhibitors in diverse species of the filamentous fungus Fusarium.</title>
        <authorList>
            <person name="Kim H.S."/>
            <person name="Lohmar J.M."/>
            <person name="Busman M."/>
            <person name="Brown D.W."/>
            <person name="Naumann T.A."/>
            <person name="Divon H.H."/>
            <person name="Lysoe E."/>
            <person name="Uhlig S."/>
            <person name="Proctor R.H."/>
        </authorList>
    </citation>
    <scope>NUCLEOTIDE SEQUENCE</scope>
    <source>
        <strain evidence="7">NRRL 20472</strain>
    </source>
</reference>
<keyword evidence="2 6" id="KW-0812">Transmembrane</keyword>
<evidence type="ECO:0000256" key="3">
    <source>
        <dbReference type="ARBA" id="ARBA00022989"/>
    </source>
</evidence>
<reference evidence="7" key="2">
    <citation type="submission" date="2020-05" db="EMBL/GenBank/DDBJ databases">
        <authorList>
            <person name="Kim H.-S."/>
            <person name="Proctor R.H."/>
            <person name="Brown D.W."/>
        </authorList>
    </citation>
    <scope>NUCLEOTIDE SEQUENCE</scope>
    <source>
        <strain evidence="7">NRRL 20472</strain>
    </source>
</reference>
<keyword evidence="8" id="KW-1185">Reference proteome</keyword>
<dbReference type="OrthoDB" id="5421765at2759"/>
<proteinExistence type="predicted"/>
<keyword evidence="4 6" id="KW-0472">Membrane</keyword>
<dbReference type="CDD" id="cd12087">
    <property type="entry name" value="TM_EGFR-like"/>
    <property type="match status" value="1"/>
</dbReference>
<comment type="caution">
    <text evidence="7">The sequence shown here is derived from an EMBL/GenBank/DDBJ whole genome shotgun (WGS) entry which is preliminary data.</text>
</comment>
<protein>
    <submittedName>
        <fullName evidence="7">Uncharacterized protein</fullName>
    </submittedName>
</protein>
<organism evidence="7 8">
    <name type="scientific">Fusarium sarcochroum</name>
    <dbReference type="NCBI Taxonomy" id="1208366"/>
    <lineage>
        <taxon>Eukaryota</taxon>
        <taxon>Fungi</taxon>
        <taxon>Dikarya</taxon>
        <taxon>Ascomycota</taxon>
        <taxon>Pezizomycotina</taxon>
        <taxon>Sordariomycetes</taxon>
        <taxon>Hypocreomycetidae</taxon>
        <taxon>Hypocreales</taxon>
        <taxon>Nectriaceae</taxon>
        <taxon>Fusarium</taxon>
        <taxon>Fusarium lateritium species complex</taxon>
    </lineage>
</organism>
<dbReference type="EMBL" id="JABEXW010000604">
    <property type="protein sequence ID" value="KAF4961624.1"/>
    <property type="molecule type" value="Genomic_DNA"/>
</dbReference>
<comment type="subcellular location">
    <subcellularLocation>
        <location evidence="1">Membrane</location>
        <topology evidence="1">Single-pass membrane protein</topology>
    </subcellularLocation>
</comment>
<dbReference type="InterPro" id="IPR051694">
    <property type="entry name" value="Immunoregulatory_rcpt-like"/>
</dbReference>
<sequence length="491" mass="51919">MPNKKETVVDATSTVGVGIVFDDDPLRTAAPISLESLTGVTVYPITTAPAASDGGEPGVLNATYTEEGQILVIDGDPVQKKKGTYNKAGILVFSKITLPVMSTAADSEEDPEKTTKTTSLDSPVTSSAKSDASSLVLPTATDTDSSAAISQTGEPNSSSDGLSGGAVAGVAIGCLVAGLALGAILAFILFRRRQKRNHAPASFIKAEQQSPELKGGPQVTVTTSRNDADLGQFLLETTPDKDIQGELRSLSELIYQHVENHYHGLQVQVDPAEVAQSLVDIGYSPESSGLQADTIAAVCLAPKTRQVGLRHVISHIIFQSLDFSSSSSFSMLPLAVVALSQTSHSAENSNSPVTRTAISLARSKWRCLTALLLHPAPNERTSLPVSMAEASPKAQSLANELNAVMQLFVAQDAASRQDQASHLQAVILECTQLGYVVLSQSSDWRFVFSNSSTSTKPRRIMVCPGLEKLSHHDGTRYGSPKEVVAPETMPL</sequence>
<evidence type="ECO:0000256" key="2">
    <source>
        <dbReference type="ARBA" id="ARBA00022692"/>
    </source>
</evidence>
<dbReference type="Proteomes" id="UP000622797">
    <property type="component" value="Unassembled WGS sequence"/>
</dbReference>
<feature type="region of interest" description="Disordered" evidence="5">
    <location>
        <begin position="103"/>
        <end position="162"/>
    </location>
</feature>
<dbReference type="AlphaFoldDB" id="A0A8H4X5D9"/>
<dbReference type="GO" id="GO:0071944">
    <property type="term" value="C:cell periphery"/>
    <property type="evidence" value="ECO:0007669"/>
    <property type="project" value="UniProtKB-ARBA"/>
</dbReference>
<feature type="compositionally biased region" description="Polar residues" evidence="5">
    <location>
        <begin position="140"/>
        <end position="160"/>
    </location>
</feature>
<evidence type="ECO:0000256" key="1">
    <source>
        <dbReference type="ARBA" id="ARBA00004167"/>
    </source>
</evidence>
<dbReference type="PANTHER" id="PTHR15549">
    <property type="entry name" value="PAIRED IMMUNOGLOBULIN-LIKE TYPE 2 RECEPTOR"/>
    <property type="match status" value="1"/>
</dbReference>
<accession>A0A8H4X5D9</accession>
<gene>
    <name evidence="7" type="ORF">FSARC_10114</name>
</gene>
<evidence type="ECO:0000256" key="4">
    <source>
        <dbReference type="ARBA" id="ARBA00023136"/>
    </source>
</evidence>
<evidence type="ECO:0000313" key="7">
    <source>
        <dbReference type="EMBL" id="KAF4961624.1"/>
    </source>
</evidence>